<accession>A0A914DDL0</accession>
<evidence type="ECO:0000313" key="2">
    <source>
        <dbReference type="WBParaSite" id="ACRNAN_scaffold2401.g25056.t1"/>
    </source>
</evidence>
<name>A0A914DDL0_9BILA</name>
<organism evidence="1 2">
    <name type="scientific">Acrobeloides nanus</name>
    <dbReference type="NCBI Taxonomy" id="290746"/>
    <lineage>
        <taxon>Eukaryota</taxon>
        <taxon>Metazoa</taxon>
        <taxon>Ecdysozoa</taxon>
        <taxon>Nematoda</taxon>
        <taxon>Chromadorea</taxon>
        <taxon>Rhabditida</taxon>
        <taxon>Tylenchina</taxon>
        <taxon>Cephalobomorpha</taxon>
        <taxon>Cephaloboidea</taxon>
        <taxon>Cephalobidae</taxon>
        <taxon>Acrobeloides</taxon>
    </lineage>
</organism>
<keyword evidence="1" id="KW-1185">Reference proteome</keyword>
<proteinExistence type="predicted"/>
<dbReference type="WBParaSite" id="ACRNAN_scaffold2401.g25056.t1">
    <property type="protein sequence ID" value="ACRNAN_scaffold2401.g25056.t1"/>
    <property type="gene ID" value="ACRNAN_scaffold2401.g25056"/>
</dbReference>
<dbReference type="Proteomes" id="UP000887540">
    <property type="component" value="Unplaced"/>
</dbReference>
<dbReference type="AlphaFoldDB" id="A0A914DDL0"/>
<protein>
    <submittedName>
        <fullName evidence="2">Uncharacterized protein</fullName>
    </submittedName>
</protein>
<sequence>MEQVVLSVELNGRHLKVWKENSHGYNRFYVTPLCIIDTSLINCTKDDYSNEPRYVFSFFVRLWDSLAAETVRLALKQKDIEAKASDILPLPMQMIRLKISNNVRNNIEVDSEWRSNQDQPNTVLFEMYTKSHGFCNRMLQDAKNNPQTFLSRTKLTFEFSMLIGQQTYRNLNITGNTIGKSKAFSNLENNYSNQEGIVYLNSDDMNSLVRNIYQEIAISEEVDSNYIPSNQETQIIEELLGLNLSGSSSDSNSNFKENVENKESDTNDRLALEDIVKFIRKNNANVKWSGTKFEPKGLLLYRLNTRNLKTKGEILYKRIVSTKLTSTQKIEIRPEPKYTTDLKNTISPIYFEENICKGNDPSTTWLKSNLGF</sequence>
<evidence type="ECO:0000313" key="1">
    <source>
        <dbReference type="Proteomes" id="UP000887540"/>
    </source>
</evidence>
<reference evidence="2" key="1">
    <citation type="submission" date="2022-11" db="UniProtKB">
        <authorList>
            <consortium name="WormBaseParasite"/>
        </authorList>
    </citation>
    <scope>IDENTIFICATION</scope>
</reference>